<dbReference type="EMBL" id="SVBY01000011">
    <property type="protein sequence ID" value="MBE6092085.1"/>
    <property type="molecule type" value="Genomic_DNA"/>
</dbReference>
<gene>
    <name evidence="1" type="ORF">E7201_02730</name>
</gene>
<proteinExistence type="predicted"/>
<accession>A0A927WLK3</accession>
<dbReference type="AlphaFoldDB" id="A0A927WLK3"/>
<dbReference type="Proteomes" id="UP000761380">
    <property type="component" value="Unassembled WGS sequence"/>
</dbReference>
<evidence type="ECO:0000313" key="1">
    <source>
        <dbReference type="EMBL" id="MBE6092085.1"/>
    </source>
</evidence>
<comment type="caution">
    <text evidence="1">The sequence shown here is derived from an EMBL/GenBank/DDBJ whole genome shotgun (WGS) entry which is preliminary data.</text>
</comment>
<protein>
    <submittedName>
        <fullName evidence="1">Uncharacterized protein</fullName>
    </submittedName>
</protein>
<name>A0A927WLK3_SELRU</name>
<sequence length="136" mass="15325">MGDDMQDLMGGIDVFIGNQKIGKVDDIYKPHNIDFADVKYVQTPLTPIKPVPNSVPMYLKLSPTRRPRLRMIRRAYKIMGTDVFGRIWQNATRQPGTTVEVEAYMSTGKSSQPMKIRGITLPEGGMEIKNLELAVE</sequence>
<reference evidence="1" key="1">
    <citation type="submission" date="2019-04" db="EMBL/GenBank/DDBJ databases">
        <title>Evolution of Biomass-Degrading Anaerobic Consortia Revealed by Metagenomics.</title>
        <authorList>
            <person name="Peng X."/>
        </authorList>
    </citation>
    <scope>NUCLEOTIDE SEQUENCE</scope>
    <source>
        <strain evidence="1">SIG240</strain>
    </source>
</reference>
<organism evidence="1 2">
    <name type="scientific">Selenomonas ruminantium</name>
    <dbReference type="NCBI Taxonomy" id="971"/>
    <lineage>
        <taxon>Bacteria</taxon>
        <taxon>Bacillati</taxon>
        <taxon>Bacillota</taxon>
        <taxon>Negativicutes</taxon>
        <taxon>Selenomonadales</taxon>
        <taxon>Selenomonadaceae</taxon>
        <taxon>Selenomonas</taxon>
    </lineage>
</organism>
<evidence type="ECO:0000313" key="2">
    <source>
        <dbReference type="Proteomes" id="UP000761380"/>
    </source>
</evidence>